<dbReference type="Gene3D" id="3.40.50.620">
    <property type="entry name" value="HUPs"/>
    <property type="match status" value="1"/>
</dbReference>
<keyword evidence="1" id="KW-0472">Membrane</keyword>
<dbReference type="GO" id="GO:0005886">
    <property type="term" value="C:plasma membrane"/>
    <property type="evidence" value="ECO:0007669"/>
    <property type="project" value="TreeGrafter"/>
</dbReference>
<dbReference type="GO" id="GO:0043164">
    <property type="term" value="P:Gram-negative-bacterium-type cell wall biogenesis"/>
    <property type="evidence" value="ECO:0007669"/>
    <property type="project" value="TreeGrafter"/>
</dbReference>
<dbReference type="AlphaFoldDB" id="A0A7X2NTL9"/>
<feature type="transmembrane region" description="Helical" evidence="1">
    <location>
        <begin position="6"/>
        <end position="26"/>
    </location>
</feature>
<feature type="transmembrane region" description="Helical" evidence="1">
    <location>
        <begin position="100"/>
        <end position="122"/>
    </location>
</feature>
<dbReference type="PANTHER" id="PTHR30336:SF4">
    <property type="entry name" value="ENVELOPE BIOGENESIS FACTOR ELYC"/>
    <property type="match status" value="1"/>
</dbReference>
<comment type="caution">
    <text evidence="3">The sequence shown here is derived from an EMBL/GenBank/DDBJ whole genome shotgun (WGS) entry which is preliminary data.</text>
</comment>
<dbReference type="CDD" id="cd06259">
    <property type="entry name" value="YdcF-like"/>
    <property type="match status" value="1"/>
</dbReference>
<keyword evidence="1" id="KW-0812">Transmembrane</keyword>
<evidence type="ECO:0000313" key="3">
    <source>
        <dbReference type="EMBL" id="MSS59339.1"/>
    </source>
</evidence>
<dbReference type="Pfam" id="PF02698">
    <property type="entry name" value="DUF218"/>
    <property type="match status" value="1"/>
</dbReference>
<feature type="transmembrane region" description="Helical" evidence="1">
    <location>
        <begin position="330"/>
        <end position="349"/>
    </location>
</feature>
<name>A0A7X2NTL9_9FIRM</name>
<gene>
    <name evidence="3" type="ORF">FYJ51_10590</name>
</gene>
<proteinExistence type="predicted"/>
<sequence>MTIEQYFRNLASAAFVPLFFWAVLAVSMHQDRSRYRNTIYLMLAMVSSLPFAAALFGPAEQTAAGVISAGILILLLAVPYMLIANGVTMIRKEGRRLADLLSLLMGILVGTGELSFFLFILLPYLSSGASGTAGNISKVQMSLLFIGLSVICFSLVFVSFMFYTRFMGILPIRKDFDCCIILGCGLLAGGKVSKLLAGRLDKAIELYRKDPTPPVMIPSGGQGPDEAVSEASAMRDYLIANGIPEDMIRIEDKSANTEENIRNSMKILNTCPGDQYTAVVTSDYHVYRALRICKKEGLKCTGIGSRTASYYWPSALIREFAAVHREPKHLALLLAGWTLILIPYLYAVLQ</sequence>
<accession>A0A7X2NTL9</accession>
<dbReference type="InterPro" id="IPR003848">
    <property type="entry name" value="DUF218"/>
</dbReference>
<feature type="transmembrane region" description="Helical" evidence="1">
    <location>
        <begin position="63"/>
        <end position="88"/>
    </location>
</feature>
<protein>
    <submittedName>
        <fullName evidence="3">YdcF family protein</fullName>
    </submittedName>
</protein>
<feature type="transmembrane region" description="Helical" evidence="1">
    <location>
        <begin position="38"/>
        <end position="57"/>
    </location>
</feature>
<dbReference type="InterPro" id="IPR014729">
    <property type="entry name" value="Rossmann-like_a/b/a_fold"/>
</dbReference>
<dbReference type="GO" id="GO:0000270">
    <property type="term" value="P:peptidoglycan metabolic process"/>
    <property type="evidence" value="ECO:0007669"/>
    <property type="project" value="TreeGrafter"/>
</dbReference>
<evidence type="ECO:0000259" key="2">
    <source>
        <dbReference type="Pfam" id="PF02698"/>
    </source>
</evidence>
<keyword evidence="4" id="KW-1185">Reference proteome</keyword>
<feature type="domain" description="DUF218" evidence="2">
    <location>
        <begin position="178"/>
        <end position="320"/>
    </location>
</feature>
<dbReference type="EMBL" id="VUMN01000028">
    <property type="protein sequence ID" value="MSS59339.1"/>
    <property type="molecule type" value="Genomic_DNA"/>
</dbReference>
<dbReference type="PANTHER" id="PTHR30336">
    <property type="entry name" value="INNER MEMBRANE PROTEIN, PROBABLE PERMEASE"/>
    <property type="match status" value="1"/>
</dbReference>
<feature type="transmembrane region" description="Helical" evidence="1">
    <location>
        <begin position="142"/>
        <end position="164"/>
    </location>
</feature>
<dbReference type="InterPro" id="IPR051599">
    <property type="entry name" value="Cell_Envelope_Assoc"/>
</dbReference>
<dbReference type="RefSeq" id="WP_154505558.1">
    <property type="nucleotide sequence ID" value="NZ_VUMN01000028.1"/>
</dbReference>
<reference evidence="3 4" key="1">
    <citation type="submission" date="2019-08" db="EMBL/GenBank/DDBJ databases">
        <title>In-depth cultivation of the pig gut microbiome towards novel bacterial diversity and tailored functional studies.</title>
        <authorList>
            <person name="Wylensek D."/>
            <person name="Hitch T.C.A."/>
            <person name="Clavel T."/>
        </authorList>
    </citation>
    <scope>NUCLEOTIDE SEQUENCE [LARGE SCALE GENOMIC DNA]</scope>
    <source>
        <strain evidence="3 4">Oil+RF-744-GAM-WT-6</strain>
    </source>
</reference>
<organism evidence="3 4">
    <name type="scientific">Stecheria intestinalis</name>
    <dbReference type="NCBI Taxonomy" id="2606630"/>
    <lineage>
        <taxon>Bacteria</taxon>
        <taxon>Bacillati</taxon>
        <taxon>Bacillota</taxon>
        <taxon>Erysipelotrichia</taxon>
        <taxon>Erysipelotrichales</taxon>
        <taxon>Erysipelotrichaceae</taxon>
        <taxon>Stecheria</taxon>
    </lineage>
</organism>
<dbReference type="Proteomes" id="UP000461880">
    <property type="component" value="Unassembled WGS sequence"/>
</dbReference>
<keyword evidence="1" id="KW-1133">Transmembrane helix</keyword>
<evidence type="ECO:0000313" key="4">
    <source>
        <dbReference type="Proteomes" id="UP000461880"/>
    </source>
</evidence>
<evidence type="ECO:0000256" key="1">
    <source>
        <dbReference type="SAM" id="Phobius"/>
    </source>
</evidence>